<comment type="similarity">
    <text evidence="2">Belongs to the DNA repair enzymes AP/ExoA family.</text>
</comment>
<feature type="domain" description="Endonuclease/exonuclease/phosphatase" evidence="6">
    <location>
        <begin position="6"/>
        <end position="280"/>
    </location>
</feature>
<dbReference type="PANTHER" id="PTHR22748:SF6">
    <property type="entry name" value="DNA-(APURINIC OR APYRIMIDINIC SITE) ENDONUCLEASE"/>
    <property type="match status" value="1"/>
</dbReference>
<evidence type="ECO:0000256" key="3">
    <source>
        <dbReference type="ARBA" id="ARBA00022723"/>
    </source>
</evidence>
<dbReference type="InterPro" id="IPR004808">
    <property type="entry name" value="AP_endonuc_1"/>
</dbReference>
<accession>A0ABW1TWJ2</accession>
<evidence type="ECO:0000313" key="8">
    <source>
        <dbReference type="Proteomes" id="UP001596270"/>
    </source>
</evidence>
<evidence type="ECO:0000256" key="5">
    <source>
        <dbReference type="ARBA" id="ARBA00022842"/>
    </source>
</evidence>
<dbReference type="PANTHER" id="PTHR22748">
    <property type="entry name" value="AP ENDONUCLEASE"/>
    <property type="match status" value="1"/>
</dbReference>
<dbReference type="CDD" id="cd10281">
    <property type="entry name" value="Nape_like_AP-endo"/>
    <property type="match status" value="1"/>
</dbReference>
<dbReference type="NCBIfam" id="TIGR00633">
    <property type="entry name" value="xth"/>
    <property type="match status" value="1"/>
</dbReference>
<reference evidence="8" key="1">
    <citation type="journal article" date="2019" name="Int. J. Syst. Evol. Microbiol.">
        <title>The Global Catalogue of Microorganisms (GCM) 10K type strain sequencing project: providing services to taxonomists for standard genome sequencing and annotation.</title>
        <authorList>
            <consortium name="The Broad Institute Genomics Platform"/>
            <consortium name="The Broad Institute Genome Sequencing Center for Infectious Disease"/>
            <person name="Wu L."/>
            <person name="Ma J."/>
        </authorList>
    </citation>
    <scope>NUCLEOTIDE SEQUENCE [LARGE SCALE GENOMIC DNA]</scope>
    <source>
        <strain evidence="8">CCUG 39402</strain>
    </source>
</reference>
<organism evidence="7 8">
    <name type="scientific">Polaromonas aquatica</name>
    <dbReference type="NCBI Taxonomy" id="332657"/>
    <lineage>
        <taxon>Bacteria</taxon>
        <taxon>Pseudomonadati</taxon>
        <taxon>Pseudomonadota</taxon>
        <taxon>Betaproteobacteria</taxon>
        <taxon>Burkholderiales</taxon>
        <taxon>Comamonadaceae</taxon>
        <taxon>Polaromonas</taxon>
    </lineage>
</organism>
<dbReference type="GO" id="GO:0008311">
    <property type="term" value="F:double-stranded DNA 3'-5' DNA exonuclease activity"/>
    <property type="evidence" value="ECO:0007669"/>
    <property type="project" value="UniProtKB-EC"/>
</dbReference>
<dbReference type="RefSeq" id="WP_371435771.1">
    <property type="nucleotide sequence ID" value="NZ_JBHSRS010000049.1"/>
</dbReference>
<keyword evidence="3" id="KW-0479">Metal-binding</keyword>
<protein>
    <submittedName>
        <fullName evidence="7">Exodeoxyribonuclease III</fullName>
        <ecNumber evidence="7">3.1.11.2</ecNumber>
    </submittedName>
</protein>
<evidence type="ECO:0000259" key="6">
    <source>
        <dbReference type="Pfam" id="PF03372"/>
    </source>
</evidence>
<dbReference type="SUPFAM" id="SSF56219">
    <property type="entry name" value="DNase I-like"/>
    <property type="match status" value="1"/>
</dbReference>
<name>A0ABW1TWJ2_9BURK</name>
<comment type="cofactor">
    <cofactor evidence="1">
        <name>Mg(2+)</name>
        <dbReference type="ChEBI" id="CHEBI:18420"/>
    </cofactor>
</comment>
<proteinExistence type="inferred from homology"/>
<evidence type="ECO:0000313" key="7">
    <source>
        <dbReference type="EMBL" id="MFC6282019.1"/>
    </source>
</evidence>
<sequence>MFKLTSLNLNGIRSATSKGLEDWLAQSAPDCLCVQEIKAQAPDISQRFEEMAGLKGHFHFAEKKGYSGVGVYTKHEPSDVIVGYGSPEFDAEGRYVELRFDRPGRKALPKLSIISAYFPSGSSGEERQAAKFRFLAEFYPYLLNLKKDRDFVLCGDINIAHQEIDLKNFKGNKKNSGFLPEERAWMTELLRLEAAAEAAQDAKKANKAADKLTSPGGGMVDVYRQLKPTTTDEAYTWWSNRGQAYAKNVGWRLDYHLATPAVAALARSEHIYKDVKFSDHAPITVDYELAL</sequence>
<evidence type="ECO:0000256" key="2">
    <source>
        <dbReference type="ARBA" id="ARBA00007092"/>
    </source>
</evidence>
<keyword evidence="4 7" id="KW-0378">Hydrolase</keyword>
<gene>
    <name evidence="7" type="ORF">ACFQND_12325</name>
</gene>
<dbReference type="InterPro" id="IPR036691">
    <property type="entry name" value="Endo/exonu/phosph_ase_sf"/>
</dbReference>
<evidence type="ECO:0000256" key="4">
    <source>
        <dbReference type="ARBA" id="ARBA00022801"/>
    </source>
</evidence>
<dbReference type="PROSITE" id="PS51435">
    <property type="entry name" value="AP_NUCLEASE_F1_4"/>
    <property type="match status" value="1"/>
</dbReference>
<dbReference type="InterPro" id="IPR005135">
    <property type="entry name" value="Endo/exonuclease/phosphatase"/>
</dbReference>
<dbReference type="Pfam" id="PF03372">
    <property type="entry name" value="Exo_endo_phos"/>
    <property type="match status" value="1"/>
</dbReference>
<evidence type="ECO:0000256" key="1">
    <source>
        <dbReference type="ARBA" id="ARBA00001946"/>
    </source>
</evidence>
<dbReference type="EMBL" id="JBHSRS010000049">
    <property type="protein sequence ID" value="MFC6282019.1"/>
    <property type="molecule type" value="Genomic_DNA"/>
</dbReference>
<comment type="caution">
    <text evidence="7">The sequence shown here is derived from an EMBL/GenBank/DDBJ whole genome shotgun (WGS) entry which is preliminary data.</text>
</comment>
<dbReference type="EC" id="3.1.11.2" evidence="7"/>
<dbReference type="Proteomes" id="UP001596270">
    <property type="component" value="Unassembled WGS sequence"/>
</dbReference>
<dbReference type="Gene3D" id="3.60.10.10">
    <property type="entry name" value="Endonuclease/exonuclease/phosphatase"/>
    <property type="match status" value="1"/>
</dbReference>
<keyword evidence="8" id="KW-1185">Reference proteome</keyword>
<keyword evidence="5" id="KW-0460">Magnesium</keyword>